<evidence type="ECO:0000256" key="5">
    <source>
        <dbReference type="ARBA" id="ARBA00022692"/>
    </source>
</evidence>
<dbReference type="InterPro" id="IPR002781">
    <property type="entry name" value="TM_pro_TauE-like"/>
</dbReference>
<keyword evidence="4 8" id="KW-1003">Cell membrane</keyword>
<evidence type="ECO:0000256" key="2">
    <source>
        <dbReference type="ARBA" id="ARBA00009142"/>
    </source>
</evidence>
<reference evidence="9" key="1">
    <citation type="submission" date="2022-03" db="EMBL/GenBank/DDBJ databases">
        <title>Genomic Encyclopedia of Type Strains, Phase III (KMG-III): the genomes of soil and plant-associated and newly described type strains.</title>
        <authorList>
            <person name="Whitman W."/>
        </authorList>
    </citation>
    <scope>NUCLEOTIDE SEQUENCE</scope>
    <source>
        <strain evidence="9">ANL 6-2</strain>
    </source>
</reference>
<evidence type="ECO:0000313" key="10">
    <source>
        <dbReference type="Proteomes" id="UP001205843"/>
    </source>
</evidence>
<keyword evidence="3" id="KW-0813">Transport</keyword>
<organism evidence="9 10">
    <name type="scientific">Natronocella acetinitrilica</name>
    <dbReference type="NCBI Taxonomy" id="414046"/>
    <lineage>
        <taxon>Bacteria</taxon>
        <taxon>Pseudomonadati</taxon>
        <taxon>Pseudomonadota</taxon>
        <taxon>Gammaproteobacteria</taxon>
        <taxon>Chromatiales</taxon>
        <taxon>Ectothiorhodospiraceae</taxon>
        <taxon>Natronocella</taxon>
    </lineage>
</organism>
<sequence>MFDLLELVMPPGLPGWVVLVLVLASALTAFVTTSLGIGGGVLLMAIMTLFMPAAVVIPVHGVIQLGSNAGRMALAWQRIRWPVLAAFTVGSVLGVALGAQVLVELRPGWMELILGVFIVWACLGPMPRVSQGSRYKVGLGGAVTSALTLFVGATGPMVAALIRAMGLDRRDHVSTFAACMVVQHGLKIVVFGAVGFAFGPYAGLMVAMILFGVLGTWIGGLVLERMHDRLFHRLLTVVLLLLAGRLIYVGLRDLSAAA</sequence>
<feature type="transmembrane region" description="Helical" evidence="8">
    <location>
        <begin position="109"/>
        <end position="127"/>
    </location>
</feature>
<evidence type="ECO:0000256" key="4">
    <source>
        <dbReference type="ARBA" id="ARBA00022475"/>
    </source>
</evidence>
<keyword evidence="6 8" id="KW-1133">Transmembrane helix</keyword>
<evidence type="ECO:0000256" key="6">
    <source>
        <dbReference type="ARBA" id="ARBA00022989"/>
    </source>
</evidence>
<dbReference type="Proteomes" id="UP001205843">
    <property type="component" value="Unassembled WGS sequence"/>
</dbReference>
<accession>A0AAE3G7S4</accession>
<comment type="caution">
    <text evidence="9">The sequence shown here is derived from an EMBL/GenBank/DDBJ whole genome shotgun (WGS) entry which is preliminary data.</text>
</comment>
<comment type="similarity">
    <text evidence="2 8">Belongs to the 4-toluene sulfonate uptake permease (TSUP) (TC 2.A.102) family.</text>
</comment>
<keyword evidence="7 8" id="KW-0472">Membrane</keyword>
<dbReference type="EMBL" id="JALJXV010000007">
    <property type="protein sequence ID" value="MCP1675958.1"/>
    <property type="molecule type" value="Genomic_DNA"/>
</dbReference>
<feature type="transmembrane region" description="Helical" evidence="8">
    <location>
        <begin position="12"/>
        <end position="33"/>
    </location>
</feature>
<keyword evidence="5 8" id="KW-0812">Transmembrane</keyword>
<dbReference type="PANTHER" id="PTHR30269">
    <property type="entry name" value="TRANSMEMBRANE PROTEIN YFCA"/>
    <property type="match status" value="1"/>
</dbReference>
<dbReference type="Pfam" id="PF01925">
    <property type="entry name" value="TauE"/>
    <property type="match status" value="1"/>
</dbReference>
<evidence type="ECO:0000313" key="9">
    <source>
        <dbReference type="EMBL" id="MCP1675958.1"/>
    </source>
</evidence>
<feature type="transmembrane region" description="Helical" evidence="8">
    <location>
        <begin position="40"/>
        <end position="63"/>
    </location>
</feature>
<keyword evidence="10" id="KW-1185">Reference proteome</keyword>
<dbReference type="RefSeq" id="WP_253480349.1">
    <property type="nucleotide sequence ID" value="NZ_JALJXV010000007.1"/>
</dbReference>
<proteinExistence type="inferred from homology"/>
<name>A0AAE3G7S4_9GAMM</name>
<evidence type="ECO:0000256" key="8">
    <source>
        <dbReference type="RuleBase" id="RU363041"/>
    </source>
</evidence>
<dbReference type="AlphaFoldDB" id="A0AAE3G7S4"/>
<gene>
    <name evidence="9" type="ORF">J2T57_003113</name>
</gene>
<evidence type="ECO:0000256" key="3">
    <source>
        <dbReference type="ARBA" id="ARBA00022448"/>
    </source>
</evidence>
<dbReference type="GO" id="GO:0005886">
    <property type="term" value="C:plasma membrane"/>
    <property type="evidence" value="ECO:0007669"/>
    <property type="project" value="UniProtKB-SubCell"/>
</dbReference>
<feature type="transmembrane region" description="Helical" evidence="8">
    <location>
        <begin position="204"/>
        <end position="223"/>
    </location>
</feature>
<dbReference type="InterPro" id="IPR052017">
    <property type="entry name" value="TSUP"/>
</dbReference>
<feature type="transmembrane region" description="Helical" evidence="8">
    <location>
        <begin position="139"/>
        <end position="162"/>
    </location>
</feature>
<protein>
    <recommendedName>
        <fullName evidence="8">Probable membrane transporter protein</fullName>
    </recommendedName>
</protein>
<feature type="transmembrane region" description="Helical" evidence="8">
    <location>
        <begin position="174"/>
        <end position="198"/>
    </location>
</feature>
<evidence type="ECO:0000256" key="7">
    <source>
        <dbReference type="ARBA" id="ARBA00023136"/>
    </source>
</evidence>
<feature type="transmembrane region" description="Helical" evidence="8">
    <location>
        <begin position="230"/>
        <end position="251"/>
    </location>
</feature>
<dbReference type="PANTHER" id="PTHR30269:SF37">
    <property type="entry name" value="MEMBRANE TRANSPORTER PROTEIN"/>
    <property type="match status" value="1"/>
</dbReference>
<feature type="transmembrane region" description="Helical" evidence="8">
    <location>
        <begin position="83"/>
        <end position="102"/>
    </location>
</feature>
<evidence type="ECO:0000256" key="1">
    <source>
        <dbReference type="ARBA" id="ARBA00004651"/>
    </source>
</evidence>
<comment type="subcellular location">
    <subcellularLocation>
        <location evidence="1 8">Cell membrane</location>
        <topology evidence="1 8">Multi-pass membrane protein</topology>
    </subcellularLocation>
</comment>